<name>A0A2S2QMB1_9HEMI</name>
<dbReference type="AlphaFoldDB" id="A0A2S2QMB1"/>
<evidence type="ECO:0000313" key="1">
    <source>
        <dbReference type="EMBL" id="MBY78813.1"/>
    </source>
</evidence>
<proteinExistence type="predicted"/>
<sequence length="105" mass="12113">MILACDEAKGKKVVRVVMKIDIERERGRGRPKMIRLDTIENNKRAIGVRVCVCIGDVENCDKWKLRTRVVDLKWLGERRGGRRRMIYKSKNCDVTAKVSLVSIVI</sequence>
<dbReference type="EMBL" id="GGMS01009610">
    <property type="protein sequence ID" value="MBY78813.1"/>
    <property type="molecule type" value="Transcribed_RNA"/>
</dbReference>
<protein>
    <submittedName>
        <fullName evidence="1">Uncharacterized protein</fullName>
    </submittedName>
</protein>
<organism evidence="1">
    <name type="scientific">Sipha flava</name>
    <name type="common">yellow sugarcane aphid</name>
    <dbReference type="NCBI Taxonomy" id="143950"/>
    <lineage>
        <taxon>Eukaryota</taxon>
        <taxon>Metazoa</taxon>
        <taxon>Ecdysozoa</taxon>
        <taxon>Arthropoda</taxon>
        <taxon>Hexapoda</taxon>
        <taxon>Insecta</taxon>
        <taxon>Pterygota</taxon>
        <taxon>Neoptera</taxon>
        <taxon>Paraneoptera</taxon>
        <taxon>Hemiptera</taxon>
        <taxon>Sternorrhyncha</taxon>
        <taxon>Aphidomorpha</taxon>
        <taxon>Aphidoidea</taxon>
        <taxon>Aphididae</taxon>
        <taxon>Sipha</taxon>
    </lineage>
</organism>
<gene>
    <name evidence="1" type="ORF">g.58086</name>
</gene>
<accession>A0A2S2QMB1</accession>
<reference evidence="1" key="1">
    <citation type="submission" date="2018-04" db="EMBL/GenBank/DDBJ databases">
        <title>Transcriptome assembly of Sipha flava.</title>
        <authorList>
            <person name="Scully E.D."/>
            <person name="Geib S.M."/>
            <person name="Palmer N.A."/>
            <person name="Koch K."/>
            <person name="Bradshaw J."/>
            <person name="Heng-Moss T."/>
            <person name="Sarath G."/>
        </authorList>
    </citation>
    <scope>NUCLEOTIDE SEQUENCE</scope>
</reference>